<dbReference type="Pfam" id="PF13561">
    <property type="entry name" value="adh_short_C2"/>
    <property type="match status" value="1"/>
</dbReference>
<dbReference type="PRINTS" id="PR00081">
    <property type="entry name" value="GDHRDH"/>
</dbReference>
<dbReference type="PANTHER" id="PTHR43669">
    <property type="entry name" value="5-KETO-D-GLUCONATE 5-REDUCTASE"/>
    <property type="match status" value="1"/>
</dbReference>
<reference evidence="4 5" key="1">
    <citation type="submission" date="2023-08" db="EMBL/GenBank/DDBJ databases">
        <authorList>
            <person name="Park J.-S."/>
        </authorList>
    </citation>
    <scope>NUCLEOTIDE SEQUENCE [LARGE SCALE GENOMIC DNA]</scope>
    <source>
        <strain evidence="4 5">2205BS29-5</strain>
    </source>
</reference>
<accession>A0ABT9J9Z0</accession>
<dbReference type="SUPFAM" id="SSF51735">
    <property type="entry name" value="NAD(P)-binding Rossmann-fold domains"/>
    <property type="match status" value="1"/>
</dbReference>
<gene>
    <name evidence="4" type="ORF">Q5Y72_05930</name>
</gene>
<dbReference type="NCBIfam" id="TIGR02632">
    <property type="entry name" value="RhaD_aldol-ADH"/>
    <property type="match status" value="1"/>
</dbReference>
<dbReference type="Gene3D" id="3.40.225.10">
    <property type="entry name" value="Class II aldolase/adducin N-terminal domain"/>
    <property type="match status" value="1"/>
</dbReference>
<evidence type="ECO:0000313" key="4">
    <source>
        <dbReference type="EMBL" id="MDP5306625.1"/>
    </source>
</evidence>
<evidence type="ECO:0000259" key="3">
    <source>
        <dbReference type="SMART" id="SM01007"/>
    </source>
</evidence>
<dbReference type="Gene3D" id="3.40.50.720">
    <property type="entry name" value="NAD(P)-binding Rossmann-like Domain"/>
    <property type="match status" value="1"/>
</dbReference>
<dbReference type="SMART" id="SM01007">
    <property type="entry name" value="Aldolase_II"/>
    <property type="match status" value="1"/>
</dbReference>
<evidence type="ECO:0000256" key="1">
    <source>
        <dbReference type="ARBA" id="ARBA00006484"/>
    </source>
</evidence>
<proteinExistence type="inferred from homology"/>
<dbReference type="InterPro" id="IPR001303">
    <property type="entry name" value="Aldolase_II/adducin_N"/>
</dbReference>
<dbReference type="RefSeq" id="WP_305962476.1">
    <property type="nucleotide sequence ID" value="NZ_JAVAMQ010000004.1"/>
</dbReference>
<evidence type="ECO:0000313" key="5">
    <source>
        <dbReference type="Proteomes" id="UP001224997"/>
    </source>
</evidence>
<dbReference type="Proteomes" id="UP001224997">
    <property type="component" value="Unassembled WGS sequence"/>
</dbReference>
<sequence length="700" mass="75980">MTKTLAADRLENLWDDGRAAAMSESEKLLYRSNLLGSDKRVTNYGGGNTSAKVMETDPLTGEAVEVLWVKGSGGDIGSMGMDGFATLYMDRLRALKGRYRGLAHEDEMVGYLPHCTFGLNPRAASIDTPLHAYVPRRHVDHVHSDAIIAIAASVNSRALTAEIFGDDIGWLPWKKPGYELGLWLEKFATQNPQARGCVLESHGLFTWADDAKDCYLTTLEVINTAAEWLARRSAGKPVFGGVARPTLEPAQRREIAARLMPAIRGLISKDRHKVGHFDDQPAVLDFVGSQMLETLAPMGTSCPDHFLRTKIRPLVVDFDPARPDPDATIAGLARAAEDYRADYATYYDRCKHPDSPALRDPNAVVWLVPGVGMITFALDKATARISGEFYVNAINVMRGASAVSTYQGLPEQEAFDIEYWLLEEAKLQRMPKPKSLAGRVALVTGGAGGIGAATAERFLREGACVMLADIDQDALAGARQGLAARHGADAVRCVQMNVTDEHQVARAYAEMAVEFGGIDILVSNAGIASSAPVEDTSLAMWNKNMDILSTGYFLVSREAFRTFRTQDIGGAVIFVASKNGLAASPNASAYCTAKAAEIHLARCLALEGAEAGIRVNVVNPDAVLRGSRIWQGDWLDQRASTYGTDKEGLEEMYRQRSMLKRSVLPEDIAEAAYFLASDLSAKSTGNILNVDAGNVQAFTR</sequence>
<dbReference type="NCBIfam" id="NF006189">
    <property type="entry name" value="PRK08324.1-3"/>
    <property type="match status" value="1"/>
</dbReference>
<keyword evidence="2" id="KW-0560">Oxidoreductase</keyword>
<organism evidence="4 5">
    <name type="scientific">Paracoccus spongiarum</name>
    <dbReference type="NCBI Taxonomy" id="3064387"/>
    <lineage>
        <taxon>Bacteria</taxon>
        <taxon>Pseudomonadati</taxon>
        <taxon>Pseudomonadota</taxon>
        <taxon>Alphaproteobacteria</taxon>
        <taxon>Rhodobacterales</taxon>
        <taxon>Paracoccaceae</taxon>
        <taxon>Paracoccus</taxon>
    </lineage>
</organism>
<name>A0ABT9J9Z0_9RHOB</name>
<dbReference type="Pfam" id="PF00596">
    <property type="entry name" value="Aldolase_II"/>
    <property type="match status" value="1"/>
</dbReference>
<dbReference type="InterPro" id="IPR002347">
    <property type="entry name" value="SDR_fam"/>
</dbReference>
<dbReference type="InterPro" id="IPR036291">
    <property type="entry name" value="NAD(P)-bd_dom_sf"/>
</dbReference>
<comment type="similarity">
    <text evidence="1">Belongs to the short-chain dehydrogenases/reductases (SDR) family.</text>
</comment>
<dbReference type="PRINTS" id="PR00080">
    <property type="entry name" value="SDRFAMILY"/>
</dbReference>
<dbReference type="SUPFAM" id="SSF53639">
    <property type="entry name" value="AraD/HMP-PK domain-like"/>
    <property type="match status" value="1"/>
</dbReference>
<evidence type="ECO:0000256" key="2">
    <source>
        <dbReference type="ARBA" id="ARBA00023002"/>
    </source>
</evidence>
<keyword evidence="5" id="KW-1185">Reference proteome</keyword>
<feature type="domain" description="Class II aldolase/adducin N-terminal" evidence="3">
    <location>
        <begin position="27"/>
        <end position="229"/>
    </location>
</feature>
<protein>
    <submittedName>
        <fullName evidence="4">Bifunctional rhamnulose-1-phosphate aldolase/short-chain dehydrogenase</fullName>
    </submittedName>
</protein>
<dbReference type="PANTHER" id="PTHR43669:SF8">
    <property type="entry name" value="SHORT-CHAIN TYPE DEHYDROGENASE_REDUCTASE-RELATED"/>
    <property type="match status" value="1"/>
</dbReference>
<dbReference type="EMBL" id="JAVAMQ010000004">
    <property type="protein sequence ID" value="MDP5306625.1"/>
    <property type="molecule type" value="Genomic_DNA"/>
</dbReference>
<dbReference type="InterPro" id="IPR036409">
    <property type="entry name" value="Aldolase_II/adducin_N_sf"/>
</dbReference>
<dbReference type="InterPro" id="IPR013454">
    <property type="entry name" value="Bifunc_RhaD/ADH"/>
</dbReference>
<comment type="caution">
    <text evidence="4">The sequence shown here is derived from an EMBL/GenBank/DDBJ whole genome shotgun (WGS) entry which is preliminary data.</text>
</comment>